<dbReference type="SUPFAM" id="SSF47576">
    <property type="entry name" value="Calponin-homology domain, CH-domain"/>
    <property type="match status" value="1"/>
</dbReference>
<feature type="region of interest" description="Disordered" evidence="18">
    <location>
        <begin position="246"/>
        <end position="265"/>
    </location>
</feature>
<feature type="domain" description="LIM zinc-binding" evidence="20">
    <location>
        <begin position="183"/>
        <end position="245"/>
    </location>
</feature>
<feature type="region of interest" description="Disordered" evidence="18">
    <location>
        <begin position="308"/>
        <end position="344"/>
    </location>
</feature>
<feature type="region of interest" description="Disordered" evidence="18">
    <location>
        <begin position="369"/>
        <end position="445"/>
    </location>
</feature>
<dbReference type="InterPro" id="IPR001781">
    <property type="entry name" value="Znf_LIM"/>
</dbReference>
<dbReference type="RefSeq" id="XP_028311049.1">
    <property type="nucleotide sequence ID" value="XM_028455248.1"/>
</dbReference>
<feature type="domain" description="BMERB" evidence="21">
    <location>
        <begin position="570"/>
        <end position="722"/>
    </location>
</feature>
<dbReference type="SMART" id="SM00132">
    <property type="entry name" value="LIM"/>
    <property type="match status" value="1"/>
</dbReference>
<evidence type="ECO:0000256" key="14">
    <source>
        <dbReference type="ARBA" id="ARBA00023212"/>
    </source>
</evidence>
<dbReference type="PROSITE" id="PS50023">
    <property type="entry name" value="LIM_DOMAIN_2"/>
    <property type="match status" value="1"/>
</dbReference>
<dbReference type="Pfam" id="PF00307">
    <property type="entry name" value="CH"/>
    <property type="match status" value="1"/>
</dbReference>
<evidence type="ECO:0000256" key="1">
    <source>
        <dbReference type="ARBA" id="ARBA00004172"/>
    </source>
</evidence>
<dbReference type="InterPro" id="IPR001715">
    <property type="entry name" value="CH_dom"/>
</dbReference>
<dbReference type="PROSITE" id="PS50021">
    <property type="entry name" value="CH"/>
    <property type="match status" value="1"/>
</dbReference>
<feature type="compositionally biased region" description="Polar residues" evidence="18">
    <location>
        <begin position="502"/>
        <end position="527"/>
    </location>
</feature>
<keyword evidence="9" id="KW-0967">Endosome</keyword>
<dbReference type="InterPro" id="IPR036872">
    <property type="entry name" value="CH_dom_sf"/>
</dbReference>
<dbReference type="PROSITE" id="PS51848">
    <property type="entry name" value="BMERB"/>
    <property type="match status" value="1"/>
</dbReference>
<feature type="region of interest" description="Disordered" evidence="18">
    <location>
        <begin position="457"/>
        <end position="490"/>
    </location>
</feature>
<evidence type="ECO:0000313" key="22">
    <source>
        <dbReference type="Ensembl" id="ENSGWIP00000022895.1"/>
    </source>
</evidence>
<dbReference type="Ensembl" id="ENSGWIT00000025094.1">
    <property type="protein sequence ID" value="ENSGWIP00000022895.1"/>
    <property type="gene ID" value="ENSGWIG00000012257.1"/>
</dbReference>
<dbReference type="InterPro" id="IPR022735">
    <property type="entry name" value="bMERB_dom"/>
</dbReference>
<dbReference type="Gene3D" id="2.10.110.10">
    <property type="entry name" value="Cysteine Rich Protein"/>
    <property type="match status" value="1"/>
</dbReference>
<keyword evidence="10 16" id="KW-0862">Zinc</keyword>
<dbReference type="FunFam" id="1.10.418.10:FF:000055">
    <property type="entry name" value="MICAL-like protein 2"/>
    <property type="match status" value="1"/>
</dbReference>
<dbReference type="GO" id="GO:0005856">
    <property type="term" value="C:cytoskeleton"/>
    <property type="evidence" value="ECO:0007669"/>
    <property type="project" value="UniProtKB-SubCell"/>
</dbReference>
<dbReference type="GO" id="GO:0055037">
    <property type="term" value="C:recycling endosome"/>
    <property type="evidence" value="ECO:0007669"/>
    <property type="project" value="UniProtKB-SubCell"/>
</dbReference>
<organism evidence="22 23">
    <name type="scientific">Gouania willdenowi</name>
    <name type="common">Blunt-snouted clingfish</name>
    <name type="synonym">Lepadogaster willdenowi</name>
    <dbReference type="NCBI Taxonomy" id="441366"/>
    <lineage>
        <taxon>Eukaryota</taxon>
        <taxon>Metazoa</taxon>
        <taxon>Chordata</taxon>
        <taxon>Craniata</taxon>
        <taxon>Vertebrata</taxon>
        <taxon>Euteleostomi</taxon>
        <taxon>Actinopterygii</taxon>
        <taxon>Neopterygii</taxon>
        <taxon>Teleostei</taxon>
        <taxon>Neoteleostei</taxon>
        <taxon>Acanthomorphata</taxon>
        <taxon>Ovalentaria</taxon>
        <taxon>Blenniimorphae</taxon>
        <taxon>Blenniiformes</taxon>
        <taxon>Gobiesocoidei</taxon>
        <taxon>Gobiesocidae</taxon>
        <taxon>Gobiesocinae</taxon>
        <taxon>Gouania</taxon>
    </lineage>
</organism>
<evidence type="ECO:0000256" key="5">
    <source>
        <dbReference type="ARBA" id="ARBA00022475"/>
    </source>
</evidence>
<keyword evidence="14" id="KW-0206">Cytoskeleton</keyword>
<evidence type="ECO:0000256" key="15">
    <source>
        <dbReference type="ARBA" id="ARBA00023273"/>
    </source>
</evidence>
<keyword evidence="23" id="KW-1185">Reference proteome</keyword>
<dbReference type="AlphaFoldDB" id="A0A8C5EK86"/>
<sequence length="753" mass="83979">MAAIKALEQWCKVQCEGYHNVSITNMTTSFRNGLAFCALIHKYRPDLIDYDSLRKEDVFENNRLAFKVAEEKLGIPALLDAEDMVALRIPDRLSILTYVSQYYNYFKGRPPMGGVKRPAEGSKEEPSEKKNLPVVAKGFVSKTAIENCLPSSGAALSSSKSVRAAVQKVVLVDSANKSGTLSSKCVACMNHVHLVQRHFVDGKLYHRTCFKCEECSSTLHTGGYRPGKTADTFLCKAHQNSKLSSVQPGIKSAPISSASQTHSAPKFSTVLTTPLNVPTKPTGPLSPSQSWTVSAQRTQAARQRFFHNTVRGTEASAGDMKPTELSSVPGRPRLSLSPDDEKNRARNIIGKKLAEENFNNNNNKRPFIIRSAERRFGDEPTSVDSLGGRRERRSQDAAGSGTGQQFSSHTNNEETPSLKAIKDNTRPTTAHTTPAELNYKLQTNPLKTEKRHIDAEAFSEQHSPGSMCTPLPPVSISTRSSPSSEVALDSFTPFDPARALKINTQKVQPGSASSVSGNKHGTRSTMKSPPRQPTEESATTPASSINHPNRSAAKKGKYLSPIDASRTEMRSPSVKLLHIPMEQIEKELNGFSTSLALLEKEGVVLEKRLRACEEEGDGDILMDPLMVDWFNLIRKKQMYIRRESELVYLVRTQELEQQQSSVEWRLRTLLEKPDHLKSVEEQQQEKKLMQRLMQIVDGRNAIVQGLDEDRLREVEEDHQLNTMMENLGLKKSKNKRKSSISKLFRRKSKRRVE</sequence>
<dbReference type="PROSITE" id="PS00478">
    <property type="entry name" value="LIM_DOMAIN_1"/>
    <property type="match status" value="1"/>
</dbReference>
<reference evidence="22" key="3">
    <citation type="submission" date="2025-09" db="UniProtKB">
        <authorList>
            <consortium name="Ensembl"/>
        </authorList>
    </citation>
    <scope>IDENTIFICATION</scope>
</reference>
<evidence type="ECO:0000313" key="23">
    <source>
        <dbReference type="Proteomes" id="UP000694680"/>
    </source>
</evidence>
<evidence type="ECO:0000256" key="17">
    <source>
        <dbReference type="SAM" id="Coils"/>
    </source>
</evidence>
<dbReference type="PANTHER" id="PTHR23167:SF87">
    <property type="entry name" value="MICAL-LIKE PROTEIN 2"/>
    <property type="match status" value="1"/>
</dbReference>
<dbReference type="SMART" id="SM00033">
    <property type="entry name" value="CH"/>
    <property type="match status" value="1"/>
</dbReference>
<feature type="domain" description="Calponin-homology (CH)" evidence="19">
    <location>
        <begin position="1"/>
        <end position="107"/>
    </location>
</feature>
<feature type="coiled-coil region" evidence="17">
    <location>
        <begin position="581"/>
        <end position="615"/>
    </location>
</feature>
<evidence type="ECO:0000256" key="9">
    <source>
        <dbReference type="ARBA" id="ARBA00022753"/>
    </source>
</evidence>
<dbReference type="GO" id="GO:0042995">
    <property type="term" value="C:cell projection"/>
    <property type="evidence" value="ECO:0007669"/>
    <property type="project" value="UniProtKB-SubCell"/>
</dbReference>
<evidence type="ECO:0000256" key="13">
    <source>
        <dbReference type="ARBA" id="ARBA00023136"/>
    </source>
</evidence>
<evidence type="ECO:0008006" key="24">
    <source>
        <dbReference type="Google" id="ProtNLM"/>
    </source>
</evidence>
<dbReference type="Pfam" id="PF12130">
    <property type="entry name" value="bMERB_dom"/>
    <property type="match status" value="1"/>
</dbReference>
<keyword evidence="13" id="KW-0472">Membrane</keyword>
<feature type="compositionally biased region" description="Low complexity" evidence="18">
    <location>
        <begin position="474"/>
        <end position="484"/>
    </location>
</feature>
<dbReference type="CDD" id="cd21253">
    <property type="entry name" value="CH_MICALL2"/>
    <property type="match status" value="1"/>
</dbReference>
<dbReference type="OrthoDB" id="10017054at2759"/>
<dbReference type="SUPFAM" id="SSF57716">
    <property type="entry name" value="Glucocorticoid receptor-like (DNA-binding domain)"/>
    <property type="match status" value="1"/>
</dbReference>
<evidence type="ECO:0000256" key="3">
    <source>
        <dbReference type="ARBA" id="ARBA00004245"/>
    </source>
</evidence>
<keyword evidence="7" id="KW-0597">Phosphoprotein</keyword>
<dbReference type="SMART" id="SM01203">
    <property type="entry name" value="DUF3585"/>
    <property type="match status" value="1"/>
</dbReference>
<dbReference type="Proteomes" id="UP000694680">
    <property type="component" value="Chromosome 8"/>
</dbReference>
<evidence type="ECO:0000256" key="2">
    <source>
        <dbReference type="ARBA" id="ARBA00004202"/>
    </source>
</evidence>
<evidence type="ECO:0000256" key="18">
    <source>
        <dbReference type="SAM" id="MobiDB-lite"/>
    </source>
</evidence>
<keyword evidence="5" id="KW-1003">Cell membrane</keyword>
<evidence type="ECO:0000256" key="7">
    <source>
        <dbReference type="ARBA" id="ARBA00022553"/>
    </source>
</evidence>
<protein>
    <recommendedName>
        <fullName evidence="24">MICAL-like protein 2</fullName>
    </recommendedName>
</protein>
<proteinExistence type="predicted"/>
<dbReference type="Pfam" id="PF00412">
    <property type="entry name" value="LIM"/>
    <property type="match status" value="1"/>
</dbReference>
<dbReference type="Gene3D" id="1.10.418.10">
    <property type="entry name" value="Calponin-like domain"/>
    <property type="match status" value="1"/>
</dbReference>
<feature type="compositionally biased region" description="Polar residues" evidence="18">
    <location>
        <begin position="535"/>
        <end position="549"/>
    </location>
</feature>
<evidence type="ECO:0000256" key="10">
    <source>
        <dbReference type="ARBA" id="ARBA00022833"/>
    </source>
</evidence>
<dbReference type="PANTHER" id="PTHR23167">
    <property type="entry name" value="CALPONIN HOMOLOGY DOMAIN-CONTAINING PROTEIN DDB_G0272472-RELATED"/>
    <property type="match status" value="1"/>
</dbReference>
<evidence type="ECO:0000256" key="12">
    <source>
        <dbReference type="ARBA" id="ARBA00023054"/>
    </source>
</evidence>
<name>A0A8C5EK86_GOUWI</name>
<accession>A0A8C5EK86</accession>
<evidence type="ECO:0000256" key="8">
    <source>
        <dbReference type="ARBA" id="ARBA00022723"/>
    </source>
</evidence>
<feature type="region of interest" description="Disordered" evidence="18">
    <location>
        <begin position="502"/>
        <end position="565"/>
    </location>
</feature>
<evidence type="ECO:0000259" key="19">
    <source>
        <dbReference type="PROSITE" id="PS50021"/>
    </source>
</evidence>
<evidence type="ECO:0000256" key="16">
    <source>
        <dbReference type="PROSITE-ProRule" id="PRU00125"/>
    </source>
</evidence>
<keyword evidence="6" id="KW-0963">Cytoplasm</keyword>
<evidence type="ECO:0000259" key="20">
    <source>
        <dbReference type="PROSITE" id="PS50023"/>
    </source>
</evidence>
<dbReference type="InterPro" id="IPR050540">
    <property type="entry name" value="F-actin_Monoox_Mical"/>
</dbReference>
<feature type="compositionally biased region" description="Polar residues" evidence="18">
    <location>
        <begin position="403"/>
        <end position="415"/>
    </location>
</feature>
<evidence type="ECO:0000256" key="6">
    <source>
        <dbReference type="ARBA" id="ARBA00022490"/>
    </source>
</evidence>
<keyword evidence="12 17" id="KW-0175">Coiled coil</keyword>
<gene>
    <name evidence="22" type="primary">micall2a</name>
</gene>
<reference evidence="22" key="1">
    <citation type="submission" date="2020-06" db="EMBL/GenBank/DDBJ databases">
        <authorList>
            <consortium name="Wellcome Sanger Institute Data Sharing"/>
        </authorList>
    </citation>
    <scope>NUCLEOTIDE SEQUENCE [LARGE SCALE GENOMIC DNA]</scope>
</reference>
<feature type="region of interest" description="Disordered" evidence="18">
    <location>
        <begin position="730"/>
        <end position="753"/>
    </location>
</feature>
<evidence type="ECO:0000256" key="11">
    <source>
        <dbReference type="ARBA" id="ARBA00023038"/>
    </source>
</evidence>
<feature type="compositionally biased region" description="Polar residues" evidence="18">
    <location>
        <begin position="254"/>
        <end position="263"/>
    </location>
</feature>
<keyword evidence="11 16" id="KW-0440">LIM domain</keyword>
<evidence type="ECO:0000256" key="4">
    <source>
        <dbReference type="ARBA" id="ARBA00004316"/>
    </source>
</evidence>
<dbReference type="GO" id="GO:0005886">
    <property type="term" value="C:plasma membrane"/>
    <property type="evidence" value="ECO:0007669"/>
    <property type="project" value="UniProtKB-SubCell"/>
</dbReference>
<reference evidence="22" key="2">
    <citation type="submission" date="2025-08" db="UniProtKB">
        <authorList>
            <consortium name="Ensembl"/>
        </authorList>
    </citation>
    <scope>IDENTIFICATION</scope>
</reference>
<dbReference type="GO" id="GO:0046872">
    <property type="term" value="F:metal ion binding"/>
    <property type="evidence" value="ECO:0007669"/>
    <property type="project" value="UniProtKB-KW"/>
</dbReference>
<dbReference type="GeneID" id="114468386"/>
<dbReference type="CTD" id="327198"/>
<keyword evidence="8 16" id="KW-0479">Metal-binding</keyword>
<evidence type="ECO:0000259" key="21">
    <source>
        <dbReference type="PROSITE" id="PS51848"/>
    </source>
</evidence>
<keyword evidence="15" id="KW-0966">Cell projection</keyword>
<comment type="subcellular location">
    <subcellularLocation>
        <location evidence="2">Cell membrane</location>
        <topology evidence="2">Peripheral membrane protein</topology>
    </subcellularLocation>
    <subcellularLocation>
        <location evidence="4">Cell projection</location>
    </subcellularLocation>
    <subcellularLocation>
        <location evidence="3">Cytoplasm</location>
        <location evidence="3">Cytoskeleton</location>
    </subcellularLocation>
    <subcellularLocation>
        <location evidence="1">Recycling endosome</location>
    </subcellularLocation>
</comment>